<dbReference type="InterPro" id="IPR007435">
    <property type="entry name" value="DUF484"/>
</dbReference>
<organism evidence="1 2">
    <name type="scientific">Candidatus Methylophosphatis roskildensis</name>
    <dbReference type="NCBI Taxonomy" id="2899263"/>
    <lineage>
        <taxon>Bacteria</taxon>
        <taxon>Pseudomonadati</taxon>
        <taxon>Pseudomonadota</taxon>
        <taxon>Betaproteobacteria</taxon>
        <taxon>Nitrosomonadales</taxon>
        <taxon>Sterolibacteriaceae</taxon>
        <taxon>Candidatus Methylophosphatis</taxon>
    </lineage>
</organism>
<dbReference type="PANTHER" id="PTHR38765:SF1">
    <property type="entry name" value="DUF484 DOMAIN-CONTAINING PROTEIN"/>
    <property type="match status" value="1"/>
</dbReference>
<dbReference type="AlphaFoldDB" id="A0A9D7E3L7"/>
<protein>
    <submittedName>
        <fullName evidence="1">DUF484 family protein</fullName>
    </submittedName>
</protein>
<name>A0A9D7E3L7_9PROT</name>
<evidence type="ECO:0000313" key="2">
    <source>
        <dbReference type="Proteomes" id="UP000807785"/>
    </source>
</evidence>
<proteinExistence type="predicted"/>
<dbReference type="PANTHER" id="PTHR38765">
    <property type="entry name" value="DUF484 DOMAIN-CONTAINING PROTEIN"/>
    <property type="match status" value="1"/>
</dbReference>
<gene>
    <name evidence="1" type="ORF">IPH26_04900</name>
</gene>
<dbReference type="InterPro" id="IPR029016">
    <property type="entry name" value="GAF-like_dom_sf"/>
</dbReference>
<dbReference type="EMBL" id="JADJEV010000002">
    <property type="protein sequence ID" value="MBK6972305.1"/>
    <property type="molecule type" value="Genomic_DNA"/>
</dbReference>
<accession>A0A9D7E3L7</accession>
<reference evidence="1" key="1">
    <citation type="submission" date="2020-10" db="EMBL/GenBank/DDBJ databases">
        <title>Connecting structure to function with the recovery of over 1000 high-quality activated sludge metagenome-assembled genomes encoding full-length rRNA genes using long-read sequencing.</title>
        <authorList>
            <person name="Singleton C.M."/>
            <person name="Petriglieri F."/>
            <person name="Kristensen J.M."/>
            <person name="Kirkegaard R.H."/>
            <person name="Michaelsen T.Y."/>
            <person name="Andersen M.H."/>
            <person name="Karst S.M."/>
            <person name="Dueholm M.S."/>
            <person name="Nielsen P.H."/>
            <person name="Albertsen M."/>
        </authorList>
    </citation>
    <scope>NUCLEOTIDE SEQUENCE</scope>
    <source>
        <strain evidence="1">Bjer_18-Q3-R1-45_BAT3C.347</strain>
    </source>
</reference>
<dbReference type="Gene3D" id="3.30.450.40">
    <property type="match status" value="1"/>
</dbReference>
<evidence type="ECO:0000313" key="1">
    <source>
        <dbReference type="EMBL" id="MBK6972305.1"/>
    </source>
</evidence>
<dbReference type="Pfam" id="PF04340">
    <property type="entry name" value="DUF484"/>
    <property type="match status" value="1"/>
</dbReference>
<comment type="caution">
    <text evidence="1">The sequence shown here is derived from an EMBL/GenBank/DDBJ whole genome shotgun (WGS) entry which is preliminary data.</text>
</comment>
<dbReference type="Proteomes" id="UP000807785">
    <property type="component" value="Unassembled WGS sequence"/>
</dbReference>
<sequence>MQADDVARYLQNNPKFFEDYADLLAHLYIPHPHGGRTVSITERQILTLRDKGKALEGKLAELIRFGEDNDSISARVHRLSVALIGARDFDQAAAALDFHLREDFTVPHVGLRLWGPAALDRPEFGEVSEQTRTSASGLAYPFCGPAGTQEVMQWFGEEAQHVRSLAIVALRHEGDTIGMVALGSEDPERFYPDMGTIYLVRIGELAAAAFARTLG</sequence>